<feature type="region of interest" description="Disordered" evidence="9">
    <location>
        <begin position="186"/>
        <end position="208"/>
    </location>
</feature>
<dbReference type="InterPro" id="IPR050681">
    <property type="entry name" value="CDF/SLC30A"/>
</dbReference>
<gene>
    <name evidence="13" type="ORF">BDA99DRAFT_499780</name>
</gene>
<dbReference type="Pfam" id="PF16916">
    <property type="entry name" value="ZT_dimer"/>
    <property type="match status" value="1"/>
</dbReference>
<evidence type="ECO:0000256" key="3">
    <source>
        <dbReference type="ARBA" id="ARBA00022448"/>
    </source>
</evidence>
<dbReference type="InterPro" id="IPR058533">
    <property type="entry name" value="Cation_efflux_TM"/>
</dbReference>
<name>A0AAD5KIX9_9FUNG</name>
<proteinExistence type="inferred from homology"/>
<dbReference type="EMBL" id="JAIXMP010000005">
    <property type="protein sequence ID" value="KAI9273013.1"/>
    <property type="molecule type" value="Genomic_DNA"/>
</dbReference>
<evidence type="ECO:0000256" key="5">
    <source>
        <dbReference type="ARBA" id="ARBA00022906"/>
    </source>
</evidence>
<dbReference type="Proteomes" id="UP001209540">
    <property type="component" value="Unassembled WGS sequence"/>
</dbReference>
<accession>A0AAD5KIX9</accession>
<feature type="transmembrane region" description="Helical" evidence="10">
    <location>
        <begin position="120"/>
        <end position="144"/>
    </location>
</feature>
<dbReference type="Gene3D" id="1.20.1510.10">
    <property type="entry name" value="Cation efflux protein transmembrane domain"/>
    <property type="match status" value="1"/>
</dbReference>
<evidence type="ECO:0000256" key="7">
    <source>
        <dbReference type="ARBA" id="ARBA00023065"/>
    </source>
</evidence>
<evidence type="ECO:0000256" key="4">
    <source>
        <dbReference type="ARBA" id="ARBA00022692"/>
    </source>
</evidence>
<comment type="caution">
    <text evidence="13">The sequence shown here is derived from an EMBL/GenBank/DDBJ whole genome shotgun (WGS) entry which is preliminary data.</text>
</comment>
<evidence type="ECO:0000313" key="13">
    <source>
        <dbReference type="EMBL" id="KAI9273013.1"/>
    </source>
</evidence>
<dbReference type="InterPro" id="IPR027470">
    <property type="entry name" value="Cation_efflux_CTD"/>
</dbReference>
<keyword evidence="3" id="KW-0813">Transport</keyword>
<keyword evidence="14" id="KW-1185">Reference proteome</keyword>
<organism evidence="13 14">
    <name type="scientific">Phascolomyces articulosus</name>
    <dbReference type="NCBI Taxonomy" id="60185"/>
    <lineage>
        <taxon>Eukaryota</taxon>
        <taxon>Fungi</taxon>
        <taxon>Fungi incertae sedis</taxon>
        <taxon>Mucoromycota</taxon>
        <taxon>Mucoromycotina</taxon>
        <taxon>Mucoromycetes</taxon>
        <taxon>Mucorales</taxon>
        <taxon>Lichtheimiaceae</taxon>
        <taxon>Phascolomyces</taxon>
    </lineage>
</organism>
<feature type="transmembrane region" description="Helical" evidence="10">
    <location>
        <begin position="58"/>
        <end position="79"/>
    </location>
</feature>
<evidence type="ECO:0000256" key="10">
    <source>
        <dbReference type="SAM" id="Phobius"/>
    </source>
</evidence>
<feature type="transmembrane region" description="Helical" evidence="10">
    <location>
        <begin position="217"/>
        <end position="240"/>
    </location>
</feature>
<evidence type="ECO:0000256" key="1">
    <source>
        <dbReference type="ARBA" id="ARBA00004141"/>
    </source>
</evidence>
<evidence type="ECO:0000256" key="2">
    <source>
        <dbReference type="ARBA" id="ARBA00008873"/>
    </source>
</evidence>
<feature type="transmembrane region" description="Helical" evidence="10">
    <location>
        <begin position="156"/>
        <end position="179"/>
    </location>
</feature>
<feature type="domain" description="Cation efflux protein transmembrane" evidence="11">
    <location>
        <begin position="59"/>
        <end position="275"/>
    </location>
</feature>
<keyword evidence="4 10" id="KW-0812">Transmembrane</keyword>
<evidence type="ECO:0000256" key="8">
    <source>
        <dbReference type="ARBA" id="ARBA00023136"/>
    </source>
</evidence>
<feature type="compositionally biased region" description="Basic and acidic residues" evidence="9">
    <location>
        <begin position="188"/>
        <end position="202"/>
    </location>
</feature>
<dbReference type="NCBIfam" id="TIGR01297">
    <property type="entry name" value="CDF"/>
    <property type="match status" value="1"/>
</dbReference>
<keyword evidence="5" id="KW-0864">Zinc transport</keyword>
<reference evidence="13" key="2">
    <citation type="submission" date="2023-02" db="EMBL/GenBank/DDBJ databases">
        <authorList>
            <consortium name="DOE Joint Genome Institute"/>
            <person name="Mondo S.J."/>
            <person name="Chang Y."/>
            <person name="Wang Y."/>
            <person name="Ahrendt S."/>
            <person name="Andreopoulos W."/>
            <person name="Barry K."/>
            <person name="Beard J."/>
            <person name="Benny G.L."/>
            <person name="Blankenship S."/>
            <person name="Bonito G."/>
            <person name="Cuomo C."/>
            <person name="Desiro A."/>
            <person name="Gervers K.A."/>
            <person name="Hundley H."/>
            <person name="Kuo A."/>
            <person name="LaButti K."/>
            <person name="Lang B.F."/>
            <person name="Lipzen A."/>
            <person name="O'Donnell K."/>
            <person name="Pangilinan J."/>
            <person name="Reynolds N."/>
            <person name="Sandor L."/>
            <person name="Smith M.W."/>
            <person name="Tsang A."/>
            <person name="Grigoriev I.V."/>
            <person name="Stajich J.E."/>
            <person name="Spatafora J.W."/>
        </authorList>
    </citation>
    <scope>NUCLEOTIDE SEQUENCE</scope>
    <source>
        <strain evidence="13">RSA 2281</strain>
    </source>
</reference>
<dbReference type="AlphaFoldDB" id="A0AAD5KIX9"/>
<keyword evidence="6 10" id="KW-1133">Transmembrane helix</keyword>
<dbReference type="GO" id="GO:0098771">
    <property type="term" value="P:inorganic ion homeostasis"/>
    <property type="evidence" value="ECO:0007669"/>
    <property type="project" value="UniProtKB-ARBA"/>
</dbReference>
<keyword evidence="8 10" id="KW-0472">Membrane</keyword>
<dbReference type="GO" id="GO:0005886">
    <property type="term" value="C:plasma membrane"/>
    <property type="evidence" value="ECO:0007669"/>
    <property type="project" value="TreeGrafter"/>
</dbReference>
<comment type="subcellular location">
    <subcellularLocation>
        <location evidence="1">Membrane</location>
        <topology evidence="1">Multi-pass membrane protein</topology>
    </subcellularLocation>
</comment>
<dbReference type="PANTHER" id="PTHR11562">
    <property type="entry name" value="CATION EFFLUX PROTEIN/ ZINC TRANSPORTER"/>
    <property type="match status" value="1"/>
</dbReference>
<dbReference type="InterPro" id="IPR002524">
    <property type="entry name" value="Cation_efflux"/>
</dbReference>
<dbReference type="InterPro" id="IPR027469">
    <property type="entry name" value="Cation_efflux_TMD_sf"/>
</dbReference>
<dbReference type="Pfam" id="PF01545">
    <property type="entry name" value="Cation_efflux"/>
    <property type="match status" value="1"/>
</dbReference>
<evidence type="ECO:0000259" key="12">
    <source>
        <dbReference type="Pfam" id="PF16916"/>
    </source>
</evidence>
<keyword evidence="5" id="KW-0862">Zinc</keyword>
<evidence type="ECO:0000256" key="6">
    <source>
        <dbReference type="ARBA" id="ARBA00022989"/>
    </source>
</evidence>
<keyword evidence="7" id="KW-0406">Ion transport</keyword>
<dbReference type="SUPFAM" id="SSF161111">
    <property type="entry name" value="Cation efflux protein transmembrane domain-like"/>
    <property type="match status" value="1"/>
</dbReference>
<feature type="domain" description="Cation efflux protein cytoplasmic" evidence="12">
    <location>
        <begin position="279"/>
        <end position="355"/>
    </location>
</feature>
<dbReference type="InterPro" id="IPR036837">
    <property type="entry name" value="Cation_efflux_CTD_sf"/>
</dbReference>
<protein>
    <submittedName>
        <fullName evidence="13">Cation efflux family-domain-containing protein</fullName>
    </submittedName>
</protein>
<dbReference type="SUPFAM" id="SSF160240">
    <property type="entry name" value="Cation efflux protein cytoplasmic domain-like"/>
    <property type="match status" value="1"/>
</dbReference>
<feature type="transmembrane region" description="Helical" evidence="10">
    <location>
        <begin position="246"/>
        <end position="267"/>
    </location>
</feature>
<dbReference type="GO" id="GO:0005385">
    <property type="term" value="F:zinc ion transmembrane transporter activity"/>
    <property type="evidence" value="ECO:0007669"/>
    <property type="project" value="TreeGrafter"/>
</dbReference>
<dbReference type="GO" id="GO:0030003">
    <property type="term" value="P:intracellular monoatomic cation homeostasis"/>
    <property type="evidence" value="ECO:0007669"/>
    <property type="project" value="UniProtKB-ARBA"/>
</dbReference>
<feature type="transmembrane region" description="Helical" evidence="10">
    <location>
        <begin position="91"/>
        <end position="108"/>
    </location>
</feature>
<reference evidence="13" key="1">
    <citation type="journal article" date="2022" name="IScience">
        <title>Evolution of zygomycete secretomes and the origins of terrestrial fungal ecologies.</title>
        <authorList>
            <person name="Chang Y."/>
            <person name="Wang Y."/>
            <person name="Mondo S."/>
            <person name="Ahrendt S."/>
            <person name="Andreopoulos W."/>
            <person name="Barry K."/>
            <person name="Beard J."/>
            <person name="Benny G.L."/>
            <person name="Blankenship S."/>
            <person name="Bonito G."/>
            <person name="Cuomo C."/>
            <person name="Desiro A."/>
            <person name="Gervers K.A."/>
            <person name="Hundley H."/>
            <person name="Kuo A."/>
            <person name="LaButti K."/>
            <person name="Lang B.F."/>
            <person name="Lipzen A."/>
            <person name="O'Donnell K."/>
            <person name="Pangilinan J."/>
            <person name="Reynolds N."/>
            <person name="Sandor L."/>
            <person name="Smith M.E."/>
            <person name="Tsang A."/>
            <person name="Grigoriev I.V."/>
            <person name="Stajich J.E."/>
            <person name="Spatafora J.W."/>
        </authorList>
    </citation>
    <scope>NUCLEOTIDE SEQUENCE</scope>
    <source>
        <strain evidence="13">RSA 2281</strain>
    </source>
</reference>
<evidence type="ECO:0000313" key="14">
    <source>
        <dbReference type="Proteomes" id="UP001209540"/>
    </source>
</evidence>
<dbReference type="PANTHER" id="PTHR11562:SF17">
    <property type="entry name" value="RE54080P-RELATED"/>
    <property type="match status" value="1"/>
</dbReference>
<evidence type="ECO:0000259" key="11">
    <source>
        <dbReference type="Pfam" id="PF01545"/>
    </source>
</evidence>
<sequence>MTAPDDGKTIVVADERTPLISSTSSTIRTNTNSPPPLSTCKNHIEKDNHAARSTKRKLWSAVTLAILFFATELIAGYFANSLALMSDAFHLLSDVASFIVALGAIYLAERPATNRHTYGFHRAEVIAAVVSVMTIWVLTAFLVHEAIQRIMHPQEINARLMCITAVIGVAVNLILAYILGGHHHHHHGHDDHHEHDVEDNQGHHHHHKETNINLRAAALHVLGDLLAAVGVLISSIILLFKPEYTIVDPICTFIFAILVLYTTYHLIQDSVSVLMEGAPSHIRTEAITQSLHTIPGVVTVHDLHVWTLSPGKTSLTAHIMISQKLEFDYDDILAKSQRIICDEFGVHHSTLQIESEQARFTSHCRPELCSCRD</sequence>
<evidence type="ECO:0000256" key="9">
    <source>
        <dbReference type="SAM" id="MobiDB-lite"/>
    </source>
</evidence>
<comment type="similarity">
    <text evidence="2">Belongs to the cation diffusion facilitator (CDF) transporter (TC 2.A.4) family. SLC30A subfamily.</text>
</comment>